<comment type="subcellular location">
    <subcellularLocation>
        <location evidence="1">Cell membrane</location>
    </subcellularLocation>
</comment>
<dbReference type="EMBL" id="HG994586">
    <property type="protein sequence ID" value="CAF3009122.1"/>
    <property type="molecule type" value="Genomic_DNA"/>
</dbReference>
<evidence type="ECO:0000313" key="11">
    <source>
        <dbReference type="EMBL" id="CAF3009122.1"/>
    </source>
</evidence>
<evidence type="ECO:0000256" key="9">
    <source>
        <dbReference type="SAM" id="MobiDB-lite"/>
    </source>
</evidence>
<feature type="domain" description="Ig-like" evidence="10">
    <location>
        <begin position="36"/>
        <end position="130"/>
    </location>
</feature>
<dbReference type="PROSITE" id="PS50835">
    <property type="entry name" value="IG_LIKE"/>
    <property type="match status" value="3"/>
</dbReference>
<evidence type="ECO:0000259" key="10">
    <source>
        <dbReference type="PROSITE" id="PS50835"/>
    </source>
</evidence>
<protein>
    <submittedName>
        <fullName evidence="11">HNT</fullName>
    </submittedName>
</protein>
<feature type="domain" description="Ig-like" evidence="10">
    <location>
        <begin position="241"/>
        <end position="334"/>
    </location>
</feature>
<dbReference type="Gene3D" id="2.60.40.10">
    <property type="entry name" value="Immunoglobulins"/>
    <property type="match status" value="3"/>
</dbReference>
<dbReference type="GO" id="GO:0043005">
    <property type="term" value="C:neuron projection"/>
    <property type="evidence" value="ECO:0007669"/>
    <property type="project" value="TreeGrafter"/>
</dbReference>
<dbReference type="PANTHER" id="PTHR12231:SF105">
    <property type="entry name" value="LACHESIN-LIKE PROTEIN"/>
    <property type="match status" value="1"/>
</dbReference>
<keyword evidence="2" id="KW-1003">Cell membrane</keyword>
<keyword evidence="4" id="KW-0677">Repeat</keyword>
<keyword evidence="6" id="KW-1015">Disulfide bond</keyword>
<dbReference type="SMART" id="SM00408">
    <property type="entry name" value="IGc2"/>
    <property type="match status" value="3"/>
</dbReference>
<dbReference type="InterPro" id="IPR013098">
    <property type="entry name" value="Ig_I-set"/>
</dbReference>
<evidence type="ECO:0000256" key="3">
    <source>
        <dbReference type="ARBA" id="ARBA00022729"/>
    </source>
</evidence>
<evidence type="ECO:0000313" key="12">
    <source>
        <dbReference type="Proteomes" id="UP000675881"/>
    </source>
</evidence>
<dbReference type="InterPro" id="IPR007110">
    <property type="entry name" value="Ig-like_dom"/>
</dbReference>
<evidence type="ECO:0000256" key="2">
    <source>
        <dbReference type="ARBA" id="ARBA00022475"/>
    </source>
</evidence>
<keyword evidence="5" id="KW-0472">Membrane</keyword>
<dbReference type="SMART" id="SM00409">
    <property type="entry name" value="IG"/>
    <property type="match status" value="3"/>
</dbReference>
<dbReference type="Proteomes" id="UP000675881">
    <property type="component" value="Chromosome 7"/>
</dbReference>
<evidence type="ECO:0000256" key="6">
    <source>
        <dbReference type="ARBA" id="ARBA00023157"/>
    </source>
</evidence>
<dbReference type="AlphaFoldDB" id="A0A7R8D2W2"/>
<dbReference type="GO" id="GO:0005886">
    <property type="term" value="C:plasma membrane"/>
    <property type="evidence" value="ECO:0007669"/>
    <property type="project" value="UniProtKB-SubCell"/>
</dbReference>
<dbReference type="FunFam" id="2.60.40.10:FF:000328">
    <property type="entry name" value="CLUMA_CG000981, isoform A"/>
    <property type="match status" value="1"/>
</dbReference>
<keyword evidence="8" id="KW-0393">Immunoglobulin domain</keyword>
<dbReference type="Pfam" id="PF07679">
    <property type="entry name" value="I-set"/>
    <property type="match status" value="1"/>
</dbReference>
<gene>
    <name evidence="11" type="ORF">LSAA_13176</name>
</gene>
<evidence type="ECO:0000256" key="1">
    <source>
        <dbReference type="ARBA" id="ARBA00004236"/>
    </source>
</evidence>
<dbReference type="InterPro" id="IPR013783">
    <property type="entry name" value="Ig-like_fold"/>
</dbReference>
<sequence>MRIVGSQEPITFIFLPKISPNEKQNSVLHGYGSVIPDFSQPIENITVHVGREAVLECLVSHLGRYKVGWLKAKDQTILALHKRVITHNTRIDVDHEDNRIWKLKIRHVQESDRGCYMCQINTEEMKKQVGCIDVLIPPDIDDLKTSSDVIVNEGDDAHLLCKANGHPKPEIVWLREDKKTFTIHDPHRNATKRHKVSRYTGESLIMRNVQRHQMGAYLCIASNEVPPAVSKRIILNVNFAPEINVPSQLYGVALGTDVTISCEVQAYPNAINYWMKNDAEMLIHGPKYNITEDIKSNGYERIMLLIVKKWEKSDESHFSCMSTNSLGKADGRIQSYTYYKKTQVERNKDSSDDGGTISSSTSMSMIIESGSTIKSSSSSRESKNSNRRKAERQNYKTMDNNGDTDYYESVNQQQQRIDDFGWNSEGFYGSSASSLMTTPKSFLTTLTLLILQQFIPNIICQKTQF</sequence>
<evidence type="ECO:0000256" key="5">
    <source>
        <dbReference type="ARBA" id="ARBA00023136"/>
    </source>
</evidence>
<dbReference type="Pfam" id="PF13927">
    <property type="entry name" value="Ig_3"/>
    <property type="match status" value="2"/>
</dbReference>
<organism evidence="11 12">
    <name type="scientific">Lepeophtheirus salmonis</name>
    <name type="common">Salmon louse</name>
    <name type="synonym">Caligus salmonis</name>
    <dbReference type="NCBI Taxonomy" id="72036"/>
    <lineage>
        <taxon>Eukaryota</taxon>
        <taxon>Metazoa</taxon>
        <taxon>Ecdysozoa</taxon>
        <taxon>Arthropoda</taxon>
        <taxon>Crustacea</taxon>
        <taxon>Multicrustacea</taxon>
        <taxon>Hexanauplia</taxon>
        <taxon>Copepoda</taxon>
        <taxon>Siphonostomatoida</taxon>
        <taxon>Caligidae</taxon>
        <taxon>Lepeophtheirus</taxon>
    </lineage>
</organism>
<keyword evidence="12" id="KW-1185">Reference proteome</keyword>
<evidence type="ECO:0000256" key="4">
    <source>
        <dbReference type="ARBA" id="ARBA00022737"/>
    </source>
</evidence>
<feature type="region of interest" description="Disordered" evidence="9">
    <location>
        <begin position="370"/>
        <end position="402"/>
    </location>
</feature>
<keyword evidence="3" id="KW-0732">Signal</keyword>
<dbReference type="InterPro" id="IPR036179">
    <property type="entry name" value="Ig-like_dom_sf"/>
</dbReference>
<accession>A0A7R8D2W2</accession>
<reference evidence="11" key="1">
    <citation type="submission" date="2021-02" db="EMBL/GenBank/DDBJ databases">
        <authorList>
            <person name="Bekaert M."/>
        </authorList>
    </citation>
    <scope>NUCLEOTIDE SEQUENCE</scope>
    <source>
        <strain evidence="11">IoA-00</strain>
    </source>
</reference>
<feature type="domain" description="Ig-like" evidence="10">
    <location>
        <begin position="138"/>
        <end position="230"/>
    </location>
</feature>
<dbReference type="InterPro" id="IPR051170">
    <property type="entry name" value="Neural/epithelial_adhesion"/>
</dbReference>
<dbReference type="SUPFAM" id="SSF48726">
    <property type="entry name" value="Immunoglobulin"/>
    <property type="match status" value="3"/>
</dbReference>
<proteinExistence type="predicted"/>
<feature type="compositionally biased region" description="Low complexity" evidence="9">
    <location>
        <begin position="370"/>
        <end position="379"/>
    </location>
</feature>
<keyword evidence="7" id="KW-0325">Glycoprotein</keyword>
<dbReference type="PANTHER" id="PTHR12231">
    <property type="entry name" value="CTX-RELATED TYPE I TRANSMEMBRANE PROTEIN"/>
    <property type="match status" value="1"/>
</dbReference>
<dbReference type="InterPro" id="IPR003598">
    <property type="entry name" value="Ig_sub2"/>
</dbReference>
<evidence type="ECO:0000256" key="7">
    <source>
        <dbReference type="ARBA" id="ARBA00023180"/>
    </source>
</evidence>
<dbReference type="OrthoDB" id="10012075at2759"/>
<name>A0A7R8D2W2_LEPSM</name>
<evidence type="ECO:0000256" key="8">
    <source>
        <dbReference type="ARBA" id="ARBA00023319"/>
    </source>
</evidence>
<dbReference type="InterPro" id="IPR003599">
    <property type="entry name" value="Ig_sub"/>
</dbReference>